<dbReference type="AlphaFoldDB" id="C5MBB7"/>
<dbReference type="GO" id="GO:0032541">
    <property type="term" value="C:cortical endoplasmic reticulum"/>
    <property type="evidence" value="ECO:0007669"/>
    <property type="project" value="EnsemblFungi"/>
</dbReference>
<gene>
    <name evidence="3" type="ORF">CTRG_03359</name>
</gene>
<proteinExistence type="predicted"/>
<dbReference type="VEuPathDB" id="FungiDB:CTRG_03359"/>
<dbReference type="PANTHER" id="PTHR45662">
    <property type="entry name" value="PHOSPHATIDYLINOSITIDE PHOSPHATASE SAC1"/>
    <property type="match status" value="1"/>
</dbReference>
<dbReference type="RefSeq" id="XP_002549062.1">
    <property type="nucleotide sequence ID" value="XM_002549016.1"/>
</dbReference>
<dbReference type="GO" id="GO:0061909">
    <property type="term" value="P:autophagosome-lysosome fusion"/>
    <property type="evidence" value="ECO:0007669"/>
    <property type="project" value="EnsemblFungi"/>
</dbReference>
<dbReference type="eggNOG" id="KOG1889">
    <property type="taxonomic scope" value="Eukaryota"/>
</dbReference>
<dbReference type="Pfam" id="PF02383">
    <property type="entry name" value="Syja_N"/>
    <property type="match status" value="1"/>
</dbReference>
<feature type="transmembrane region" description="Helical" evidence="1">
    <location>
        <begin position="518"/>
        <end position="536"/>
    </location>
</feature>
<feature type="domain" description="SAC" evidence="2">
    <location>
        <begin position="115"/>
        <end position="446"/>
    </location>
</feature>
<dbReference type="STRING" id="294747.C5MBB7"/>
<dbReference type="InterPro" id="IPR002013">
    <property type="entry name" value="SAC_dom"/>
</dbReference>
<dbReference type="GO" id="GO:0005797">
    <property type="term" value="C:Golgi medial cisterna"/>
    <property type="evidence" value="ECO:0007669"/>
    <property type="project" value="EnsemblFungi"/>
</dbReference>
<dbReference type="GO" id="GO:0072517">
    <property type="term" value="C:host cell viral assembly compartment"/>
    <property type="evidence" value="ECO:0007669"/>
    <property type="project" value="EnsemblFungi"/>
</dbReference>
<evidence type="ECO:0000256" key="1">
    <source>
        <dbReference type="SAM" id="Phobius"/>
    </source>
</evidence>
<evidence type="ECO:0000313" key="4">
    <source>
        <dbReference type="Proteomes" id="UP000002037"/>
    </source>
</evidence>
<keyword evidence="1" id="KW-1133">Transmembrane helix</keyword>
<name>C5MBB7_CANTT</name>
<dbReference type="GO" id="GO:0043812">
    <property type="term" value="F:phosphatidylinositol-4-phosphate phosphatase activity"/>
    <property type="evidence" value="ECO:0007669"/>
    <property type="project" value="EnsemblFungi"/>
</dbReference>
<dbReference type="GO" id="GO:0017059">
    <property type="term" value="C:serine palmitoyltransferase complex"/>
    <property type="evidence" value="ECO:0007669"/>
    <property type="project" value="EnsemblFungi"/>
</dbReference>
<dbReference type="HOGENOM" id="CLU_003016_7_4_1"/>
<evidence type="ECO:0000259" key="2">
    <source>
        <dbReference type="PROSITE" id="PS50275"/>
    </source>
</evidence>
<protein>
    <submittedName>
        <fullName evidence="3">Recessive suppressor of secretory defect</fullName>
    </submittedName>
</protein>
<dbReference type="GO" id="GO:0046856">
    <property type="term" value="P:phosphatidylinositol dephosphorylation"/>
    <property type="evidence" value="ECO:0007669"/>
    <property type="project" value="EnsemblFungi"/>
</dbReference>
<sequence>MTLIHSVATDGTHIFYSQQTQRYLILTSGGGVEISNSIPIVYKNLTNNKEISIIIGTIRLKFGYYVIIGRSHQITGSILGNDIATIQDFEILPIGINELSKKNNEELQYLKLLNIHLTNATLFYSIDNKYDLTNSLQRQFTTSNLQLDDRFFWNKYLVEDLIKSTGSVKNEFITPLIYGYFKSHNAYFNGKILEFALLTRRSVSRAGTRYFRRGIDIDGNVANFNETEQFFTSDDKHIFSILQTRGSVPVYWAEINNLKYKPNLVISTQSSLDATAKHFKQQVELYGDNYLVNLVNQKGYEKPVKEAYENAVDNLPNELSKHVNYIYFDFHHECKGMKYHRINLLLDHLISLGYTSDNYFEYDLQNSTIVKLQNKIVRTNCMDCLDRTNVVQSTIGRWVLQNQLSETNYLPSPATTPFERIDKKFNLFFQNFWADNADAVSCAYSGTGALKTDFTRLGKRTYKGGLNDLINSISRYYKNNLTDGSRQDSYDLFLGKFKPFQDSIKSPFIDKRPPFIQLLPYLLGTSLLILLAVLVYPKGGSIFQTKNLIVITLCLMFSTRNWLYLINHGYQFVDWPRLINLDFLRKDDIVDTSSGKIIGVNFDETENFKVYNKKRN</sequence>
<dbReference type="GO" id="GO:0000139">
    <property type="term" value="C:Golgi membrane"/>
    <property type="evidence" value="ECO:0007669"/>
    <property type="project" value="EnsemblFungi"/>
</dbReference>
<evidence type="ECO:0000313" key="3">
    <source>
        <dbReference type="EMBL" id="EER32934.1"/>
    </source>
</evidence>
<dbReference type="PROSITE" id="PS50275">
    <property type="entry name" value="SAC"/>
    <property type="match status" value="1"/>
</dbReference>
<dbReference type="GeneID" id="8300315"/>
<dbReference type="GO" id="GO:0005789">
    <property type="term" value="C:endoplasmic reticulum membrane"/>
    <property type="evidence" value="ECO:0007669"/>
    <property type="project" value="EnsemblFungi"/>
</dbReference>
<reference evidence="3 4" key="1">
    <citation type="journal article" date="2009" name="Nature">
        <title>Evolution of pathogenicity and sexual reproduction in eight Candida genomes.</title>
        <authorList>
            <person name="Butler G."/>
            <person name="Rasmussen M.D."/>
            <person name="Lin M.F."/>
            <person name="Santos M.A."/>
            <person name="Sakthikumar S."/>
            <person name="Munro C.A."/>
            <person name="Rheinbay E."/>
            <person name="Grabherr M."/>
            <person name="Forche A."/>
            <person name="Reedy J.L."/>
            <person name="Agrafioti I."/>
            <person name="Arnaud M.B."/>
            <person name="Bates S."/>
            <person name="Brown A.J."/>
            <person name="Brunke S."/>
            <person name="Costanzo M.C."/>
            <person name="Fitzpatrick D.A."/>
            <person name="de Groot P.W."/>
            <person name="Harris D."/>
            <person name="Hoyer L.L."/>
            <person name="Hube B."/>
            <person name="Klis F.M."/>
            <person name="Kodira C."/>
            <person name="Lennard N."/>
            <person name="Logue M.E."/>
            <person name="Martin R."/>
            <person name="Neiman A.M."/>
            <person name="Nikolaou E."/>
            <person name="Quail M.A."/>
            <person name="Quinn J."/>
            <person name="Santos M.C."/>
            <person name="Schmitzberger F.F."/>
            <person name="Sherlock G."/>
            <person name="Shah P."/>
            <person name="Silverstein K.A."/>
            <person name="Skrzypek M.S."/>
            <person name="Soll D."/>
            <person name="Staggs R."/>
            <person name="Stansfield I."/>
            <person name="Stumpf M.P."/>
            <person name="Sudbery P.E."/>
            <person name="Srikantha T."/>
            <person name="Zeng Q."/>
            <person name="Berman J."/>
            <person name="Berriman M."/>
            <person name="Heitman J."/>
            <person name="Gow N.A."/>
            <person name="Lorenz M.C."/>
            <person name="Birren B.W."/>
            <person name="Kellis M."/>
            <person name="Cuomo C.A."/>
        </authorList>
    </citation>
    <scope>NUCLEOTIDE SEQUENCE [LARGE SCALE GENOMIC DNA]</scope>
    <source>
        <strain evidence="4">ATCC MYA-3404 / T1</strain>
    </source>
</reference>
<dbReference type="GO" id="GO:0004438">
    <property type="term" value="F:phosphatidylinositol-3-phosphate phosphatase activity"/>
    <property type="evidence" value="ECO:0007669"/>
    <property type="project" value="EnsemblFungi"/>
</dbReference>
<keyword evidence="4" id="KW-1185">Reference proteome</keyword>
<organism evidence="3 4">
    <name type="scientific">Candida tropicalis (strain ATCC MYA-3404 / T1)</name>
    <name type="common">Yeast</name>
    <dbReference type="NCBI Taxonomy" id="294747"/>
    <lineage>
        <taxon>Eukaryota</taxon>
        <taxon>Fungi</taxon>
        <taxon>Dikarya</taxon>
        <taxon>Ascomycota</taxon>
        <taxon>Saccharomycotina</taxon>
        <taxon>Pichiomycetes</taxon>
        <taxon>Debaryomycetaceae</taxon>
        <taxon>Candida/Lodderomyces clade</taxon>
        <taxon>Candida</taxon>
    </lineage>
</organism>
<dbReference type="Proteomes" id="UP000002037">
    <property type="component" value="Unassembled WGS sequence"/>
</dbReference>
<dbReference type="EMBL" id="GG692398">
    <property type="protein sequence ID" value="EER32934.1"/>
    <property type="molecule type" value="Genomic_DNA"/>
</dbReference>
<dbReference type="OrthoDB" id="405996at2759"/>
<dbReference type="GO" id="GO:0052629">
    <property type="term" value="F:phosphatidylinositol-3,5-bisphosphate 3-phosphatase activity"/>
    <property type="evidence" value="ECO:0007669"/>
    <property type="project" value="EnsemblFungi"/>
</dbReference>
<keyword evidence="1" id="KW-0472">Membrane</keyword>
<accession>C5MBB7</accession>
<keyword evidence="1" id="KW-0812">Transmembrane</keyword>
<dbReference type="KEGG" id="ctp:CTRG_03359"/>
<dbReference type="PANTHER" id="PTHR45662:SF2">
    <property type="entry name" value="PHOSPHATIDYLINOSITOL-3-PHOSPHATASE SAC1"/>
    <property type="match status" value="1"/>
</dbReference>